<gene>
    <name evidence="1" type="ORF">OIU77_030842</name>
</gene>
<proteinExistence type="predicted"/>
<reference evidence="1" key="2">
    <citation type="journal article" date="2023" name="Int. J. Mol. Sci.">
        <title>De Novo Assembly and Annotation of 11 Diverse Shrub Willow (Salix) Genomes Reveals Novel Gene Organization in Sex-Linked Regions.</title>
        <authorList>
            <person name="Hyden B."/>
            <person name="Feng K."/>
            <person name="Yates T.B."/>
            <person name="Jawdy S."/>
            <person name="Cereghino C."/>
            <person name="Smart L.B."/>
            <person name="Muchero W."/>
        </authorList>
    </citation>
    <scope>NUCLEOTIDE SEQUENCE</scope>
    <source>
        <tissue evidence="1">Shoot tip</tissue>
    </source>
</reference>
<accession>A0ABQ9BGW8</accession>
<evidence type="ECO:0008006" key="3">
    <source>
        <dbReference type="Google" id="ProtNLM"/>
    </source>
</evidence>
<feature type="non-terminal residue" evidence="1">
    <location>
        <position position="74"/>
    </location>
</feature>
<evidence type="ECO:0000313" key="2">
    <source>
        <dbReference type="Proteomes" id="UP001141253"/>
    </source>
</evidence>
<organism evidence="1 2">
    <name type="scientific">Salix suchowensis</name>
    <dbReference type="NCBI Taxonomy" id="1278906"/>
    <lineage>
        <taxon>Eukaryota</taxon>
        <taxon>Viridiplantae</taxon>
        <taxon>Streptophyta</taxon>
        <taxon>Embryophyta</taxon>
        <taxon>Tracheophyta</taxon>
        <taxon>Spermatophyta</taxon>
        <taxon>Magnoliopsida</taxon>
        <taxon>eudicotyledons</taxon>
        <taxon>Gunneridae</taxon>
        <taxon>Pentapetalae</taxon>
        <taxon>rosids</taxon>
        <taxon>fabids</taxon>
        <taxon>Malpighiales</taxon>
        <taxon>Salicaceae</taxon>
        <taxon>Saliceae</taxon>
        <taxon>Salix</taxon>
    </lineage>
</organism>
<sequence length="74" mass="8578">MVEELGRRKVNHGDVYIVRFYNRLDETKKGENKVDYLSIQHHSKSFIIAVESIACPTAGEAQKWMEAFNHGKQQ</sequence>
<keyword evidence="2" id="KW-1185">Reference proteome</keyword>
<comment type="caution">
    <text evidence="1">The sequence shown here is derived from an EMBL/GenBank/DDBJ whole genome shotgun (WGS) entry which is preliminary data.</text>
</comment>
<name>A0ABQ9BGW8_9ROSI</name>
<dbReference type="Proteomes" id="UP001141253">
    <property type="component" value="Chromosome 6"/>
</dbReference>
<evidence type="ECO:0000313" key="1">
    <source>
        <dbReference type="EMBL" id="KAJ6382273.1"/>
    </source>
</evidence>
<reference evidence="1" key="1">
    <citation type="submission" date="2022-10" db="EMBL/GenBank/DDBJ databases">
        <authorList>
            <person name="Hyden B.L."/>
            <person name="Feng K."/>
            <person name="Yates T."/>
            <person name="Jawdy S."/>
            <person name="Smart L.B."/>
            <person name="Muchero W."/>
        </authorList>
    </citation>
    <scope>NUCLEOTIDE SEQUENCE</scope>
    <source>
        <tissue evidence="1">Shoot tip</tissue>
    </source>
</reference>
<dbReference type="EMBL" id="JAPFFI010000009">
    <property type="protein sequence ID" value="KAJ6382273.1"/>
    <property type="molecule type" value="Genomic_DNA"/>
</dbReference>
<protein>
    <recommendedName>
        <fullName evidence="3">PH domain-containing protein</fullName>
    </recommendedName>
</protein>